<protein>
    <submittedName>
        <fullName evidence="2">SCP2 sterol-binding domain-containing protein</fullName>
    </submittedName>
</protein>
<dbReference type="EMBL" id="JBEWZI010000025">
    <property type="protein sequence ID" value="MET7015957.1"/>
    <property type="molecule type" value="Genomic_DNA"/>
</dbReference>
<proteinExistence type="predicted"/>
<keyword evidence="3" id="KW-1185">Reference proteome</keyword>
<comment type="caution">
    <text evidence="2">The sequence shown here is derived from an EMBL/GenBank/DDBJ whole genome shotgun (WGS) entry which is preliminary data.</text>
</comment>
<organism evidence="2 3">
    <name type="scientific">Uliginosibacterium flavum</name>
    <dbReference type="NCBI Taxonomy" id="1396831"/>
    <lineage>
        <taxon>Bacteria</taxon>
        <taxon>Pseudomonadati</taxon>
        <taxon>Pseudomonadota</taxon>
        <taxon>Betaproteobacteria</taxon>
        <taxon>Rhodocyclales</taxon>
        <taxon>Zoogloeaceae</taxon>
        <taxon>Uliginosibacterium</taxon>
    </lineage>
</organism>
<dbReference type="InterPro" id="IPR003033">
    <property type="entry name" value="SCP2_sterol-bd_dom"/>
</dbReference>
<dbReference type="Proteomes" id="UP001549691">
    <property type="component" value="Unassembled WGS sequence"/>
</dbReference>
<evidence type="ECO:0000259" key="1">
    <source>
        <dbReference type="Pfam" id="PF02036"/>
    </source>
</evidence>
<sequence>MFADLPQFFINRLLAAEAWAAELLRPHVGQTALLELAGARLRFTISDDLRLVSAKDDDATAVTIRVPPEALASLLDGPENLSQHAHIEGNAAFAETLAKLLKHLRPDLAAWLAPYLGDVVASRIAQGAHTLHSSALNAAQKVGNTTLSLIRDEAQLIVSSAEHAAFQQELADLSAGIEALQQRIGKFSGTAPKF</sequence>
<accession>A0ABV2TSG4</accession>
<dbReference type="PANTHER" id="PTHR38693:SF1">
    <property type="entry name" value="UBIQUINONE BIOSYNTHESIS ACCESSORY FACTOR UBIJ"/>
    <property type="match status" value="1"/>
</dbReference>
<dbReference type="PANTHER" id="PTHR38693">
    <property type="entry name" value="UBIQUINONE BIOSYNTHESIS PROTEIN UBIJ"/>
    <property type="match status" value="1"/>
</dbReference>
<dbReference type="Pfam" id="PF02036">
    <property type="entry name" value="SCP2"/>
    <property type="match status" value="1"/>
</dbReference>
<name>A0ABV2TSG4_9RHOO</name>
<evidence type="ECO:0000313" key="2">
    <source>
        <dbReference type="EMBL" id="MET7015957.1"/>
    </source>
</evidence>
<gene>
    <name evidence="2" type="ORF">ABXR19_17345</name>
</gene>
<feature type="domain" description="SCP2" evidence="1">
    <location>
        <begin position="10"/>
        <end position="102"/>
    </location>
</feature>
<dbReference type="InterPro" id="IPR038989">
    <property type="entry name" value="UbiJ"/>
</dbReference>
<dbReference type="RefSeq" id="WP_354602416.1">
    <property type="nucleotide sequence ID" value="NZ_JBEWZI010000025.1"/>
</dbReference>
<reference evidence="2 3" key="1">
    <citation type="submission" date="2024-07" db="EMBL/GenBank/DDBJ databases">
        <title>Uliginosibacterium flavum JJ3220;KACC:17644.</title>
        <authorList>
            <person name="Kim M.K."/>
        </authorList>
    </citation>
    <scope>NUCLEOTIDE SEQUENCE [LARGE SCALE GENOMIC DNA]</scope>
    <source>
        <strain evidence="2 3">KACC:17644</strain>
    </source>
</reference>
<evidence type="ECO:0000313" key="3">
    <source>
        <dbReference type="Proteomes" id="UP001549691"/>
    </source>
</evidence>